<evidence type="ECO:0000256" key="1">
    <source>
        <dbReference type="ARBA" id="ARBA00004496"/>
    </source>
</evidence>
<evidence type="ECO:0000256" key="12">
    <source>
        <dbReference type="ARBA" id="ARBA00048366"/>
    </source>
</evidence>
<evidence type="ECO:0000259" key="15">
    <source>
        <dbReference type="PROSITE" id="PS51163"/>
    </source>
</evidence>
<feature type="binding site" evidence="14">
    <location>
        <position position="226"/>
    </location>
    <ligand>
        <name>ATP</name>
        <dbReference type="ChEBI" id="CHEBI:30616"/>
    </ligand>
</feature>
<evidence type="ECO:0000313" key="16">
    <source>
        <dbReference type="EMBL" id="ACE03450.1"/>
    </source>
</evidence>
<dbReference type="FunFam" id="3.90.870.10:FF:000009">
    <property type="entry name" value="Threonylcarbamoyl-AMP synthase, putative"/>
    <property type="match status" value="1"/>
</dbReference>
<dbReference type="GO" id="GO:0005524">
    <property type="term" value="F:ATP binding"/>
    <property type="evidence" value="ECO:0007669"/>
    <property type="project" value="UniProtKB-UniRule"/>
</dbReference>
<dbReference type="Gene3D" id="3.40.50.11030">
    <property type="entry name" value="Threonylcarbamoyl-AMP synthase, C-terminal domain"/>
    <property type="match status" value="1"/>
</dbReference>
<feature type="binding site" evidence="14">
    <location>
        <position position="134"/>
    </location>
    <ligand>
        <name>L-threonine</name>
        <dbReference type="ChEBI" id="CHEBI:57926"/>
    </ligand>
</feature>
<keyword evidence="6 13" id="KW-0808">Transferase</keyword>
<dbReference type="InterPro" id="IPR017945">
    <property type="entry name" value="DHBP_synth_RibB-like_a/b_dom"/>
</dbReference>
<dbReference type="GO" id="GO:0000049">
    <property type="term" value="F:tRNA binding"/>
    <property type="evidence" value="ECO:0007669"/>
    <property type="project" value="TreeGrafter"/>
</dbReference>
<feature type="binding site" evidence="14">
    <location>
        <position position="136"/>
    </location>
    <ligand>
        <name>ATP</name>
        <dbReference type="ChEBI" id="CHEBI:30616"/>
    </ligand>
</feature>
<reference evidence="16" key="1">
    <citation type="submission" date="2008-06" db="EMBL/GenBank/DDBJ databases">
        <title>Complete sequence of Chlorobium phaeobacteroides BS1.</title>
        <authorList>
            <consortium name="US DOE Joint Genome Institute"/>
            <person name="Lucas S."/>
            <person name="Copeland A."/>
            <person name="Lapidus A."/>
            <person name="Glavina del Rio T."/>
            <person name="Dalin E."/>
            <person name="Tice H."/>
            <person name="Bruce D."/>
            <person name="Goodwin L."/>
            <person name="Pitluck S."/>
            <person name="Schmutz J."/>
            <person name="Larimer F."/>
            <person name="Land M."/>
            <person name="Hauser L."/>
            <person name="Kyrpides N."/>
            <person name="Ovchinnikova G."/>
            <person name="Li T."/>
            <person name="Liu Z."/>
            <person name="Zhao F."/>
            <person name="Overmann J."/>
            <person name="Bryant D.A."/>
            <person name="Richardson P."/>
        </authorList>
    </citation>
    <scope>NUCLEOTIDE SEQUENCE [LARGE SCALE GENOMIC DNA]</scope>
    <source>
        <strain evidence="16">BS1</strain>
    </source>
</reference>
<comment type="similarity">
    <text evidence="2 13">Belongs to the SUA5 family.</text>
</comment>
<dbReference type="GO" id="GO:0005737">
    <property type="term" value="C:cytoplasm"/>
    <property type="evidence" value="ECO:0007669"/>
    <property type="project" value="UniProtKB-SubCell"/>
</dbReference>
<dbReference type="KEGG" id="cpb:Cphamn1_0487"/>
<feature type="binding site" evidence="14">
    <location>
        <position position="28"/>
    </location>
    <ligand>
        <name>L-threonine</name>
        <dbReference type="ChEBI" id="CHEBI:57926"/>
    </ligand>
</feature>
<dbReference type="InterPro" id="IPR038385">
    <property type="entry name" value="Sua5/YwlC_C"/>
</dbReference>
<dbReference type="GO" id="GO:0061710">
    <property type="term" value="F:L-threonylcarbamoyladenylate synthase"/>
    <property type="evidence" value="ECO:0007669"/>
    <property type="project" value="UniProtKB-EC"/>
</dbReference>
<evidence type="ECO:0000256" key="2">
    <source>
        <dbReference type="ARBA" id="ARBA00007663"/>
    </source>
</evidence>
<feature type="binding site" evidence="14">
    <location>
        <position position="144"/>
    </location>
    <ligand>
        <name>ATP</name>
        <dbReference type="ChEBI" id="CHEBI:30616"/>
    </ligand>
</feature>
<keyword evidence="10 13" id="KW-0067">ATP-binding</keyword>
<dbReference type="Pfam" id="PF03481">
    <property type="entry name" value="Sua5_C"/>
    <property type="match status" value="1"/>
</dbReference>
<dbReference type="SUPFAM" id="SSF55821">
    <property type="entry name" value="YrdC/RibB"/>
    <property type="match status" value="1"/>
</dbReference>
<comment type="subcellular location">
    <subcellularLocation>
        <location evidence="1 13">Cytoplasm</location>
    </subcellularLocation>
</comment>
<dbReference type="PIRSF" id="PIRSF004930">
    <property type="entry name" value="Tln_factor_SUA5"/>
    <property type="match status" value="1"/>
</dbReference>
<evidence type="ECO:0000256" key="10">
    <source>
        <dbReference type="ARBA" id="ARBA00022840"/>
    </source>
</evidence>
<proteinExistence type="inferred from homology"/>
<dbReference type="NCBIfam" id="TIGR00057">
    <property type="entry name" value="L-threonylcarbamoyladenylate synthase"/>
    <property type="match status" value="1"/>
</dbReference>
<comment type="function">
    <text evidence="13">Required for the formation of a threonylcarbamoyl group on adenosine at position 37 (t(6)A37) in tRNAs that read codons beginning with adenine.</text>
</comment>
<dbReference type="PANTHER" id="PTHR17490:SF16">
    <property type="entry name" value="THREONYLCARBAMOYL-AMP SYNTHASE"/>
    <property type="match status" value="1"/>
</dbReference>
<organism evidence="16">
    <name type="scientific">Chlorobium phaeobacteroides (strain BS1)</name>
    <dbReference type="NCBI Taxonomy" id="331678"/>
    <lineage>
        <taxon>Bacteria</taxon>
        <taxon>Pseudomonadati</taxon>
        <taxon>Chlorobiota</taxon>
        <taxon>Chlorobiia</taxon>
        <taxon>Chlorobiales</taxon>
        <taxon>Chlorobiaceae</taxon>
        <taxon>Chlorobium/Pelodictyon group</taxon>
        <taxon>Chlorobium</taxon>
    </lineage>
</organism>
<evidence type="ECO:0000256" key="14">
    <source>
        <dbReference type="PIRSR" id="PIRSR004930-1"/>
    </source>
</evidence>
<evidence type="ECO:0000256" key="7">
    <source>
        <dbReference type="ARBA" id="ARBA00022694"/>
    </source>
</evidence>
<dbReference type="STRING" id="331678.Cphamn1_0487"/>
<dbReference type="InterPro" id="IPR050156">
    <property type="entry name" value="TC-AMP_synthase_SUA5"/>
</dbReference>
<sequence length="318" mass="34645">MQTIVTQSVGVAATWINRGEIVAFPTETVYGLGADITSDAAIEKIYAAKGRPPDNPLIVHIHSLHQLQEVASDIPRSAESLIHHFFPGPLTVILNKNPEVSQLVTAGLPTVGIRLPAHPVAQEFLRRCTHPVAAPSANISGRPSSTDWKAVYDDLKGKIPCVLKGPQSTIGLESTIVDCSVHPPRLLRSGAISLESLRNVVPQIRAGSSNEKTHSPKSPGLKYPHYSPSAQIILCEEGYPPIERETNSAWIGISQQPEGIAKTAICKNPEEYAFRLFSFFRECDREGISVIFCEMPPADGIGLAIRDRLQRAAERNDK</sequence>
<dbReference type="GO" id="GO:0006450">
    <property type="term" value="P:regulation of translational fidelity"/>
    <property type="evidence" value="ECO:0007669"/>
    <property type="project" value="TreeGrafter"/>
</dbReference>
<feature type="binding site" evidence="14">
    <location>
        <position position="114"/>
    </location>
    <ligand>
        <name>L-threonine</name>
        <dbReference type="ChEBI" id="CHEBI:57926"/>
    </ligand>
</feature>
<dbReference type="OrthoDB" id="9814580at2"/>
<gene>
    <name evidence="16" type="ordered locus">Cphamn1_0487</name>
</gene>
<evidence type="ECO:0000256" key="9">
    <source>
        <dbReference type="ARBA" id="ARBA00022741"/>
    </source>
</evidence>
<feature type="binding site" evidence="14">
    <location>
        <position position="174"/>
    </location>
    <ligand>
        <name>L-threonine</name>
        <dbReference type="ChEBI" id="CHEBI:57926"/>
    </ligand>
</feature>
<feature type="binding site" evidence="14">
    <location>
        <position position="60"/>
    </location>
    <ligand>
        <name>L-threonine</name>
        <dbReference type="ChEBI" id="CHEBI:57926"/>
    </ligand>
</feature>
<dbReference type="EC" id="2.7.7.87" evidence="3 13"/>
<protein>
    <recommendedName>
        <fullName evidence="4 13">Threonylcarbamoyl-AMP synthase</fullName>
        <shortName evidence="13">TC-AMP synthase</shortName>
        <ecNumber evidence="3 13">2.7.7.87</ecNumber>
    </recommendedName>
    <alternativeName>
        <fullName evidence="11 13">L-threonylcarbamoyladenylate synthase</fullName>
    </alternativeName>
</protein>
<dbReference type="InterPro" id="IPR005145">
    <property type="entry name" value="Sua5_C"/>
</dbReference>
<keyword evidence="5 13" id="KW-0963">Cytoplasm</keyword>
<dbReference type="HOGENOM" id="CLU_031397_0_0_10"/>
<keyword evidence="9 13" id="KW-0547">Nucleotide-binding</keyword>
<feature type="binding site" evidence="14">
    <location>
        <position position="55"/>
    </location>
    <ligand>
        <name>ATP</name>
        <dbReference type="ChEBI" id="CHEBI:30616"/>
    </ligand>
</feature>
<dbReference type="PROSITE" id="PS51163">
    <property type="entry name" value="YRDC"/>
    <property type="match status" value="1"/>
</dbReference>
<dbReference type="GO" id="GO:0008033">
    <property type="term" value="P:tRNA processing"/>
    <property type="evidence" value="ECO:0007669"/>
    <property type="project" value="UniProtKB-KW"/>
</dbReference>
<dbReference type="GO" id="GO:0003725">
    <property type="term" value="F:double-stranded RNA binding"/>
    <property type="evidence" value="ECO:0007669"/>
    <property type="project" value="UniProtKB-UniRule"/>
</dbReference>
<evidence type="ECO:0000256" key="3">
    <source>
        <dbReference type="ARBA" id="ARBA00012584"/>
    </source>
</evidence>
<evidence type="ECO:0000256" key="5">
    <source>
        <dbReference type="ARBA" id="ARBA00022490"/>
    </source>
</evidence>
<comment type="catalytic activity">
    <reaction evidence="12 13">
        <text>L-threonine + hydrogencarbonate + ATP = L-threonylcarbamoyladenylate + diphosphate + H2O</text>
        <dbReference type="Rhea" id="RHEA:36407"/>
        <dbReference type="ChEBI" id="CHEBI:15377"/>
        <dbReference type="ChEBI" id="CHEBI:17544"/>
        <dbReference type="ChEBI" id="CHEBI:30616"/>
        <dbReference type="ChEBI" id="CHEBI:33019"/>
        <dbReference type="ChEBI" id="CHEBI:57926"/>
        <dbReference type="ChEBI" id="CHEBI:73682"/>
        <dbReference type="EC" id="2.7.7.87"/>
    </reaction>
</comment>
<keyword evidence="8 13" id="KW-0548">Nucleotidyltransferase</keyword>
<dbReference type="eggNOG" id="COG0009">
    <property type="taxonomic scope" value="Bacteria"/>
</dbReference>
<dbReference type="PANTHER" id="PTHR17490">
    <property type="entry name" value="SUA5"/>
    <property type="match status" value="1"/>
</dbReference>
<evidence type="ECO:0000256" key="8">
    <source>
        <dbReference type="ARBA" id="ARBA00022695"/>
    </source>
</evidence>
<dbReference type="EMBL" id="CP001101">
    <property type="protein sequence ID" value="ACE03450.1"/>
    <property type="molecule type" value="Genomic_DNA"/>
</dbReference>
<evidence type="ECO:0000256" key="4">
    <source>
        <dbReference type="ARBA" id="ARBA00015492"/>
    </source>
</evidence>
<accession>B3EM72</accession>
<feature type="binding site" evidence="14">
    <location>
        <position position="110"/>
    </location>
    <ligand>
        <name>ATP</name>
        <dbReference type="ChEBI" id="CHEBI:30616"/>
    </ligand>
</feature>
<dbReference type="InterPro" id="IPR010923">
    <property type="entry name" value="T(6)A37_SUA5"/>
</dbReference>
<dbReference type="Gene3D" id="3.90.870.10">
    <property type="entry name" value="DHBP synthase"/>
    <property type="match status" value="1"/>
</dbReference>
<dbReference type="AlphaFoldDB" id="B3EM72"/>
<evidence type="ECO:0000256" key="13">
    <source>
        <dbReference type="PIRNR" id="PIRNR004930"/>
    </source>
</evidence>
<evidence type="ECO:0000256" key="11">
    <source>
        <dbReference type="ARBA" id="ARBA00029774"/>
    </source>
</evidence>
<dbReference type="InterPro" id="IPR006070">
    <property type="entry name" value="Sua5-like_dom"/>
</dbReference>
<keyword evidence="7 13" id="KW-0819">tRNA processing</keyword>
<feature type="binding site" evidence="14">
    <location>
        <position position="51"/>
    </location>
    <ligand>
        <name>ATP</name>
        <dbReference type="ChEBI" id="CHEBI:30616"/>
    </ligand>
</feature>
<feature type="binding site" evidence="14">
    <location>
        <position position="188"/>
    </location>
    <ligand>
        <name>ATP</name>
        <dbReference type="ChEBI" id="CHEBI:30616"/>
    </ligand>
</feature>
<evidence type="ECO:0000256" key="6">
    <source>
        <dbReference type="ARBA" id="ARBA00022679"/>
    </source>
</evidence>
<feature type="domain" description="YrdC-like" evidence="15">
    <location>
        <begin position="6"/>
        <end position="192"/>
    </location>
</feature>
<name>B3EM72_CHLPB</name>
<dbReference type="Pfam" id="PF01300">
    <property type="entry name" value="Sua5_yciO_yrdC"/>
    <property type="match status" value="1"/>
</dbReference>